<reference evidence="2" key="2">
    <citation type="submission" date="2020-11" db="EMBL/GenBank/DDBJ databases">
        <authorList>
            <person name="McCartney M.A."/>
            <person name="Auch B."/>
            <person name="Kono T."/>
            <person name="Mallez S."/>
            <person name="Becker A."/>
            <person name="Gohl D.M."/>
            <person name="Silverstein K.A.T."/>
            <person name="Koren S."/>
            <person name="Bechman K.B."/>
            <person name="Herman A."/>
            <person name="Abrahante J.E."/>
            <person name="Garbe J."/>
        </authorList>
    </citation>
    <scope>NUCLEOTIDE SEQUENCE</scope>
    <source>
        <strain evidence="2">Duluth1</strain>
        <tissue evidence="2">Whole animal</tissue>
    </source>
</reference>
<evidence type="ECO:0000313" key="2">
    <source>
        <dbReference type="EMBL" id="KAH3808119.1"/>
    </source>
</evidence>
<organism evidence="2 3">
    <name type="scientific">Dreissena polymorpha</name>
    <name type="common">Zebra mussel</name>
    <name type="synonym">Mytilus polymorpha</name>
    <dbReference type="NCBI Taxonomy" id="45954"/>
    <lineage>
        <taxon>Eukaryota</taxon>
        <taxon>Metazoa</taxon>
        <taxon>Spiralia</taxon>
        <taxon>Lophotrochozoa</taxon>
        <taxon>Mollusca</taxon>
        <taxon>Bivalvia</taxon>
        <taxon>Autobranchia</taxon>
        <taxon>Heteroconchia</taxon>
        <taxon>Euheterodonta</taxon>
        <taxon>Imparidentia</taxon>
        <taxon>Neoheterodontei</taxon>
        <taxon>Myida</taxon>
        <taxon>Dreissenoidea</taxon>
        <taxon>Dreissenidae</taxon>
        <taxon>Dreissena</taxon>
    </lineage>
</organism>
<accession>A0A9D4FZU6</accession>
<keyword evidence="3" id="KW-1185">Reference proteome</keyword>
<comment type="caution">
    <text evidence="2">The sequence shown here is derived from an EMBL/GenBank/DDBJ whole genome shotgun (WGS) entry which is preliminary data.</text>
</comment>
<name>A0A9D4FZU6_DREPO</name>
<dbReference type="AlphaFoldDB" id="A0A9D4FZU6"/>
<proteinExistence type="predicted"/>
<evidence type="ECO:0000313" key="3">
    <source>
        <dbReference type="Proteomes" id="UP000828390"/>
    </source>
</evidence>
<dbReference type="InterPro" id="IPR058913">
    <property type="entry name" value="Integrase_dom_put"/>
</dbReference>
<protein>
    <recommendedName>
        <fullName evidence="1">Integrase core domain-containing protein</fullName>
    </recommendedName>
</protein>
<reference evidence="2" key="1">
    <citation type="journal article" date="2019" name="bioRxiv">
        <title>The Genome of the Zebra Mussel, Dreissena polymorpha: A Resource for Invasive Species Research.</title>
        <authorList>
            <person name="McCartney M.A."/>
            <person name="Auch B."/>
            <person name="Kono T."/>
            <person name="Mallez S."/>
            <person name="Zhang Y."/>
            <person name="Obille A."/>
            <person name="Becker A."/>
            <person name="Abrahante J.E."/>
            <person name="Garbe J."/>
            <person name="Badalamenti J.P."/>
            <person name="Herman A."/>
            <person name="Mangelson H."/>
            <person name="Liachko I."/>
            <person name="Sullivan S."/>
            <person name="Sone E.D."/>
            <person name="Koren S."/>
            <person name="Silverstein K.A.T."/>
            <person name="Beckman K.B."/>
            <person name="Gohl D.M."/>
        </authorList>
    </citation>
    <scope>NUCLEOTIDE SEQUENCE</scope>
    <source>
        <strain evidence="2">Duluth1</strain>
        <tissue evidence="2">Whole animal</tissue>
    </source>
</reference>
<feature type="domain" description="Integrase core" evidence="1">
    <location>
        <begin position="2"/>
        <end position="103"/>
    </location>
</feature>
<dbReference type="Proteomes" id="UP000828390">
    <property type="component" value="Unassembled WGS sequence"/>
</dbReference>
<dbReference type="Pfam" id="PF24764">
    <property type="entry name" value="rva_4"/>
    <property type="match status" value="1"/>
</dbReference>
<dbReference type="EMBL" id="JAIWYP010000006">
    <property type="protein sequence ID" value="KAH3808119.1"/>
    <property type="molecule type" value="Genomic_DNA"/>
</dbReference>
<evidence type="ECO:0000259" key="1">
    <source>
        <dbReference type="Pfam" id="PF24764"/>
    </source>
</evidence>
<sequence>MVWLNVYTTNNNPKVIGGYFLKAVERIGGTAYMIRGDFGTENVLIKDMQNWFQRHGENTTSYLKGASTQNQRIEGWWSSLRRQHIQHWIDIFKNLQENGEFSASDIDKNI</sequence>
<gene>
    <name evidence="2" type="ORF">DPMN_136470</name>
</gene>
<dbReference type="PANTHER" id="PTHR46177:SF1">
    <property type="entry name" value="INTEGRASE CATALYTIC DOMAIN-CONTAINING PROTEIN"/>
    <property type="match status" value="1"/>
</dbReference>
<dbReference type="PANTHER" id="PTHR46177">
    <property type="entry name" value="INTEGRASE CATALYTIC DOMAIN-CONTAINING PROTEIN"/>
    <property type="match status" value="1"/>
</dbReference>